<keyword evidence="4" id="KW-1185">Reference proteome</keyword>
<proteinExistence type="predicted"/>
<dbReference type="Proteomes" id="UP000310189">
    <property type="component" value="Unassembled WGS sequence"/>
</dbReference>
<feature type="compositionally biased region" description="Polar residues" evidence="1">
    <location>
        <begin position="226"/>
        <end position="243"/>
    </location>
</feature>
<gene>
    <name evidence="3" type="ORF">E3P99_02686</name>
</gene>
<name>A0A4T0FJ45_9BASI</name>
<feature type="compositionally biased region" description="Basic and acidic residues" evidence="1">
    <location>
        <begin position="246"/>
        <end position="257"/>
    </location>
</feature>
<protein>
    <submittedName>
        <fullName evidence="3">Uncharacterized protein</fullName>
    </submittedName>
</protein>
<keyword evidence="2" id="KW-0472">Membrane</keyword>
<organism evidence="3 4">
    <name type="scientific">Wallemia hederae</name>
    <dbReference type="NCBI Taxonomy" id="1540922"/>
    <lineage>
        <taxon>Eukaryota</taxon>
        <taxon>Fungi</taxon>
        <taxon>Dikarya</taxon>
        <taxon>Basidiomycota</taxon>
        <taxon>Wallemiomycotina</taxon>
        <taxon>Wallemiomycetes</taxon>
        <taxon>Wallemiales</taxon>
        <taxon>Wallemiaceae</taxon>
        <taxon>Wallemia</taxon>
    </lineage>
</organism>
<sequence length="346" mass="38718">MTYKKASKQLLSRDFTGCLDTIESSYKEATSTALLNKLLSLELTCWLTLYLSKEKDLKHAQLGYNSSQFVDYLLRLSHSRIDGLLPGGSQSALLLAILRLDQLDKAKHEAENWLYSASVADQDYNQVRDVYAFNILPQLGEWDVSREFLLSSTSDKAENEALLQRLSELQEAEGKERLASLAESAANTEPSTPSLSRSSSNGSSYTATPARMQSAVKHENEAVASVAQSNTDQYSTQSTTTLPQHLETRSRMSEHAKQPPLEPISQNSRKQLTTTAKLMKLMAPLKEILPRVLPPLVIFILAVMFASRRRNNAEAARSIRDRLARRDSLWNKLLQTLQMGTRGMLP</sequence>
<evidence type="ECO:0000313" key="4">
    <source>
        <dbReference type="Proteomes" id="UP000310189"/>
    </source>
</evidence>
<keyword evidence="2" id="KW-0812">Transmembrane</keyword>
<keyword evidence="2" id="KW-1133">Transmembrane helix</keyword>
<dbReference type="EMBL" id="SPNW01000040">
    <property type="protein sequence ID" value="TIA88312.1"/>
    <property type="molecule type" value="Genomic_DNA"/>
</dbReference>
<feature type="compositionally biased region" description="Low complexity" evidence="1">
    <location>
        <begin position="188"/>
        <end position="209"/>
    </location>
</feature>
<dbReference type="OrthoDB" id="3362853at2759"/>
<feature type="transmembrane region" description="Helical" evidence="2">
    <location>
        <begin position="288"/>
        <end position="307"/>
    </location>
</feature>
<dbReference type="AlphaFoldDB" id="A0A4T0FJ45"/>
<evidence type="ECO:0000256" key="1">
    <source>
        <dbReference type="SAM" id="MobiDB-lite"/>
    </source>
</evidence>
<accession>A0A4T0FJ45</accession>
<reference evidence="3 4" key="1">
    <citation type="submission" date="2019-03" db="EMBL/GenBank/DDBJ databases">
        <title>Sequencing 23 genomes of Wallemia ichthyophaga.</title>
        <authorList>
            <person name="Gostincar C."/>
        </authorList>
    </citation>
    <scope>NUCLEOTIDE SEQUENCE [LARGE SCALE GENOMIC DNA]</scope>
    <source>
        <strain evidence="3 4">EXF-5753</strain>
    </source>
</reference>
<evidence type="ECO:0000313" key="3">
    <source>
        <dbReference type="EMBL" id="TIA88312.1"/>
    </source>
</evidence>
<comment type="caution">
    <text evidence="3">The sequence shown here is derived from an EMBL/GenBank/DDBJ whole genome shotgun (WGS) entry which is preliminary data.</text>
</comment>
<feature type="region of interest" description="Disordered" evidence="1">
    <location>
        <begin position="174"/>
        <end position="264"/>
    </location>
</feature>
<evidence type="ECO:0000256" key="2">
    <source>
        <dbReference type="SAM" id="Phobius"/>
    </source>
</evidence>